<accession>E0UF77</accession>
<protein>
    <submittedName>
        <fullName evidence="3">RimK domain protein ATP-grasp</fullName>
    </submittedName>
</protein>
<dbReference type="Proteomes" id="UP000008206">
    <property type="component" value="Chromosome"/>
</dbReference>
<dbReference type="Gene3D" id="3.30.470.20">
    <property type="entry name" value="ATP-grasp fold, B domain"/>
    <property type="match status" value="1"/>
</dbReference>
<dbReference type="GO" id="GO:0046872">
    <property type="term" value="F:metal ion binding"/>
    <property type="evidence" value="ECO:0007669"/>
    <property type="project" value="InterPro"/>
</dbReference>
<evidence type="ECO:0000313" key="4">
    <source>
        <dbReference type="Proteomes" id="UP000008206"/>
    </source>
</evidence>
<keyword evidence="1" id="KW-0067">ATP-binding</keyword>
<reference evidence="4" key="1">
    <citation type="journal article" date="2011" name="MBio">
        <title>Novel metabolic attributes of the genus Cyanothece, comprising a group of unicellular nitrogen-fixing Cyanobacteria.</title>
        <authorList>
            <person name="Bandyopadhyay A."/>
            <person name="Elvitigala T."/>
            <person name="Welsh E."/>
            <person name="Stockel J."/>
            <person name="Liberton M."/>
            <person name="Min H."/>
            <person name="Sherman L.A."/>
            <person name="Pakrasi H.B."/>
        </authorList>
    </citation>
    <scope>NUCLEOTIDE SEQUENCE [LARGE SCALE GENOMIC DNA]</scope>
    <source>
        <strain evidence="4">PCC 7822</strain>
    </source>
</reference>
<dbReference type="InterPro" id="IPR011761">
    <property type="entry name" value="ATP-grasp"/>
</dbReference>
<dbReference type="Gene3D" id="3.30.1490.20">
    <property type="entry name" value="ATP-grasp fold, A domain"/>
    <property type="match status" value="1"/>
</dbReference>
<dbReference type="KEGG" id="cyj:Cyan7822_3506"/>
<dbReference type="RefSeq" id="WP_013323517.1">
    <property type="nucleotide sequence ID" value="NC_014501.1"/>
</dbReference>
<gene>
    <name evidence="3" type="ordered locus">Cyan7822_3506</name>
</gene>
<dbReference type="Pfam" id="PF08443">
    <property type="entry name" value="RimK"/>
    <property type="match status" value="1"/>
</dbReference>
<dbReference type="AlphaFoldDB" id="E0UF77"/>
<dbReference type="OrthoDB" id="6283437at2"/>
<dbReference type="GO" id="GO:0005524">
    <property type="term" value="F:ATP binding"/>
    <property type="evidence" value="ECO:0007669"/>
    <property type="project" value="UniProtKB-UniRule"/>
</dbReference>
<dbReference type="EMBL" id="CP002198">
    <property type="protein sequence ID" value="ADN15448.1"/>
    <property type="molecule type" value="Genomic_DNA"/>
</dbReference>
<dbReference type="HOGENOM" id="CLU_992956_0_0_3"/>
<evidence type="ECO:0000313" key="3">
    <source>
        <dbReference type="EMBL" id="ADN15448.1"/>
    </source>
</evidence>
<dbReference type="PANTHER" id="PTHR21621">
    <property type="entry name" value="RIBOSOMAL PROTEIN S6 MODIFICATION PROTEIN"/>
    <property type="match status" value="1"/>
</dbReference>
<evidence type="ECO:0000259" key="2">
    <source>
        <dbReference type="PROSITE" id="PS50975"/>
    </source>
</evidence>
<keyword evidence="1" id="KW-0547">Nucleotide-binding</keyword>
<dbReference type="PANTHER" id="PTHR21621:SF0">
    <property type="entry name" value="BETA-CITRYLGLUTAMATE SYNTHASE B-RELATED"/>
    <property type="match status" value="1"/>
</dbReference>
<dbReference type="GO" id="GO:0005737">
    <property type="term" value="C:cytoplasm"/>
    <property type="evidence" value="ECO:0007669"/>
    <property type="project" value="TreeGrafter"/>
</dbReference>
<dbReference type="InterPro" id="IPR013651">
    <property type="entry name" value="ATP-grasp_RimK-type"/>
</dbReference>
<dbReference type="SUPFAM" id="SSF56059">
    <property type="entry name" value="Glutathione synthetase ATP-binding domain-like"/>
    <property type="match status" value="1"/>
</dbReference>
<evidence type="ECO:0000256" key="1">
    <source>
        <dbReference type="PROSITE-ProRule" id="PRU00409"/>
    </source>
</evidence>
<name>E0UF77_GLOV7</name>
<dbReference type="InterPro" id="IPR013815">
    <property type="entry name" value="ATP_grasp_subdomain_1"/>
</dbReference>
<proteinExistence type="predicted"/>
<dbReference type="GO" id="GO:0018169">
    <property type="term" value="F:ribosomal S6-glutamic acid ligase activity"/>
    <property type="evidence" value="ECO:0007669"/>
    <property type="project" value="TreeGrafter"/>
</dbReference>
<organism evidence="3 4">
    <name type="scientific">Gloeothece verrucosa (strain PCC 7822)</name>
    <name type="common">Cyanothece sp. (strain PCC 7822)</name>
    <dbReference type="NCBI Taxonomy" id="497965"/>
    <lineage>
        <taxon>Bacteria</taxon>
        <taxon>Bacillati</taxon>
        <taxon>Cyanobacteriota</taxon>
        <taxon>Cyanophyceae</taxon>
        <taxon>Oscillatoriophycideae</taxon>
        <taxon>Chroococcales</taxon>
        <taxon>Aphanothecaceae</taxon>
        <taxon>Gloeothece</taxon>
        <taxon>Gloeothece verrucosa</taxon>
    </lineage>
</organism>
<keyword evidence="4" id="KW-1185">Reference proteome</keyword>
<dbReference type="PROSITE" id="PS50975">
    <property type="entry name" value="ATP_GRASP"/>
    <property type="match status" value="1"/>
</dbReference>
<dbReference type="GO" id="GO:0009432">
    <property type="term" value="P:SOS response"/>
    <property type="evidence" value="ECO:0007669"/>
    <property type="project" value="TreeGrafter"/>
</dbReference>
<dbReference type="eggNOG" id="COG0189">
    <property type="taxonomic scope" value="Bacteria"/>
</dbReference>
<feature type="domain" description="ATP-grasp" evidence="2">
    <location>
        <begin position="76"/>
        <end position="275"/>
    </location>
</feature>
<sequence length="280" mass="32719">MLTNIRLLTEACKALNIHYEILHPSQNLVRFKIGQEDYYFTNYTTPFLSNSVGKLFKDKDYVYYVFKDRVNVPRSESFLSPYCPEKYSKYLHYKNIDAIVEEIQKNFLLPIIIKRNTGSAGNNVFLCQDIDQVKSSLDIIFNVNSKEYDYVAIAQEQIDILREYRVIIFKNEILLVYEKSIVDAIFTGNLSPLHWEGSKAIHITDSKIIAEINQFIAPMFEEMKIPYGGLDIAIDKNGQYWLIEINSHPNFEIFIRDNDENIIIDMFKKILKSYLKGYVG</sequence>